<dbReference type="GO" id="GO:0051536">
    <property type="term" value="F:iron-sulfur cluster binding"/>
    <property type="evidence" value="ECO:0007669"/>
    <property type="project" value="UniProtKB-KW"/>
</dbReference>
<dbReference type="SUPFAM" id="SSF51395">
    <property type="entry name" value="FMN-linked oxidoreductases"/>
    <property type="match status" value="1"/>
</dbReference>
<keyword evidence="15" id="KW-1185">Reference proteome</keyword>
<evidence type="ECO:0000256" key="4">
    <source>
        <dbReference type="ARBA" id="ARBA00022630"/>
    </source>
</evidence>
<keyword evidence="6" id="KW-0479">Metal-binding</keyword>
<proteinExistence type="inferred from homology"/>
<evidence type="ECO:0000256" key="3">
    <source>
        <dbReference type="ARBA" id="ARBA00011048"/>
    </source>
</evidence>
<dbReference type="EMBL" id="CP015970">
    <property type="protein sequence ID" value="AOZ47441.1"/>
    <property type="molecule type" value="Genomic_DNA"/>
</dbReference>
<dbReference type="GO" id="GO:0046872">
    <property type="term" value="F:metal ion binding"/>
    <property type="evidence" value="ECO:0007669"/>
    <property type="project" value="UniProtKB-KW"/>
</dbReference>
<evidence type="ECO:0000256" key="6">
    <source>
        <dbReference type="ARBA" id="ARBA00022723"/>
    </source>
</evidence>
<evidence type="ECO:0000256" key="8">
    <source>
        <dbReference type="ARBA" id="ARBA00023004"/>
    </source>
</evidence>
<comment type="cofactor">
    <cofactor evidence="1">
        <name>FMN</name>
        <dbReference type="ChEBI" id="CHEBI:58210"/>
    </cofactor>
</comment>
<dbReference type="AlphaFoldDB" id="A0AAC8YFZ0"/>
<comment type="cofactor">
    <cofactor evidence="2">
        <name>[4Fe-4S] cluster</name>
        <dbReference type="ChEBI" id="CHEBI:49883"/>
    </cofactor>
</comment>
<organism evidence="12 14">
    <name type="scientific">Acidipropionibacterium acidipropionici</name>
    <dbReference type="NCBI Taxonomy" id="1748"/>
    <lineage>
        <taxon>Bacteria</taxon>
        <taxon>Bacillati</taxon>
        <taxon>Actinomycetota</taxon>
        <taxon>Actinomycetes</taxon>
        <taxon>Propionibacteriales</taxon>
        <taxon>Propionibacteriaceae</taxon>
        <taxon>Acidipropionibacterium</taxon>
    </lineage>
</organism>
<gene>
    <name evidence="13" type="ORF">A8L58_13025</name>
    <name evidence="12" type="ORF">AXH35_11575</name>
</gene>
<evidence type="ECO:0000256" key="2">
    <source>
        <dbReference type="ARBA" id="ARBA00001966"/>
    </source>
</evidence>
<evidence type="ECO:0000259" key="11">
    <source>
        <dbReference type="Pfam" id="PF07992"/>
    </source>
</evidence>
<evidence type="ECO:0000259" key="10">
    <source>
        <dbReference type="Pfam" id="PF00724"/>
    </source>
</evidence>
<keyword evidence="7" id="KW-0560">Oxidoreductase</keyword>
<feature type="domain" description="FAD/NAD(P)-binding" evidence="11">
    <location>
        <begin position="415"/>
        <end position="639"/>
    </location>
</feature>
<evidence type="ECO:0000256" key="7">
    <source>
        <dbReference type="ARBA" id="ARBA00023002"/>
    </source>
</evidence>
<dbReference type="InterPro" id="IPR001155">
    <property type="entry name" value="OxRdtase_FMN_N"/>
</dbReference>
<dbReference type="InterPro" id="IPR051793">
    <property type="entry name" value="NADH:flavin_oxidoreductase"/>
</dbReference>
<accession>A0AAC8YFZ0</accession>
<evidence type="ECO:0000256" key="1">
    <source>
        <dbReference type="ARBA" id="ARBA00001917"/>
    </source>
</evidence>
<dbReference type="PRINTS" id="PR00368">
    <property type="entry name" value="FADPNR"/>
</dbReference>
<dbReference type="Pfam" id="PF00724">
    <property type="entry name" value="Oxidored_FMN"/>
    <property type="match status" value="1"/>
</dbReference>
<feature type="domain" description="NADH:flavin oxidoreductase/NADH oxidase N-terminal" evidence="10">
    <location>
        <begin position="12"/>
        <end position="365"/>
    </location>
</feature>
<dbReference type="SUPFAM" id="SSF51905">
    <property type="entry name" value="FAD/NAD(P)-binding domain"/>
    <property type="match status" value="1"/>
</dbReference>
<evidence type="ECO:0000256" key="5">
    <source>
        <dbReference type="ARBA" id="ARBA00022643"/>
    </source>
</evidence>
<dbReference type="Pfam" id="PF07992">
    <property type="entry name" value="Pyr_redox_2"/>
    <property type="match status" value="1"/>
</dbReference>
<dbReference type="InterPro" id="IPR013785">
    <property type="entry name" value="Aldolase_TIM"/>
</dbReference>
<reference evidence="12 14" key="2">
    <citation type="submission" date="2016-02" db="EMBL/GenBank/DDBJ databases">
        <title>Complete Genome Sequence of Propionibacterium acidipropionici ATCC 55737.</title>
        <authorList>
            <person name="Luna Flores C.H."/>
            <person name="Nielsen L.K."/>
            <person name="Marcellin E."/>
        </authorList>
    </citation>
    <scope>NUCLEOTIDE SEQUENCE [LARGE SCALE GENOMIC DNA]</scope>
    <source>
        <strain evidence="12 14">ATCC 55737</strain>
    </source>
</reference>
<dbReference type="EMBL" id="CP014352">
    <property type="protein sequence ID" value="AMS05978.1"/>
    <property type="molecule type" value="Genomic_DNA"/>
</dbReference>
<keyword evidence="8" id="KW-0408">Iron</keyword>
<evidence type="ECO:0000256" key="9">
    <source>
        <dbReference type="ARBA" id="ARBA00023014"/>
    </source>
</evidence>
<dbReference type="Gene3D" id="3.40.50.720">
    <property type="entry name" value="NAD(P)-binding Rossmann-like Domain"/>
    <property type="match status" value="1"/>
</dbReference>
<reference evidence="13 15" key="1">
    <citation type="journal article" date="2016" name="Plant Dis.">
        <title>Improved production of propionic acid using genome shuffling.</title>
        <authorList>
            <person name="Luna-Flores C.H."/>
            <person name="Palfreyman R.W."/>
            <person name="Kromer J.O."/>
            <person name="Nielsen L.K."/>
            <person name="Marcellin E."/>
        </authorList>
    </citation>
    <scope>NUCLEOTIDE SEQUENCE [LARGE SCALE GENOMIC DNA]</scope>
    <source>
        <strain evidence="13 15">F3E8</strain>
    </source>
</reference>
<keyword evidence="4" id="KW-0285">Flavoprotein</keyword>
<dbReference type="Proteomes" id="UP000075221">
    <property type="component" value="Chromosome"/>
</dbReference>
<keyword evidence="9" id="KW-0411">Iron-sulfur</keyword>
<dbReference type="PRINTS" id="PR00469">
    <property type="entry name" value="PNDRDTASEII"/>
</dbReference>
<dbReference type="GO" id="GO:0010181">
    <property type="term" value="F:FMN binding"/>
    <property type="evidence" value="ECO:0007669"/>
    <property type="project" value="InterPro"/>
</dbReference>
<dbReference type="GO" id="GO:0016491">
    <property type="term" value="F:oxidoreductase activity"/>
    <property type="evidence" value="ECO:0007669"/>
    <property type="project" value="UniProtKB-KW"/>
</dbReference>
<sequence>MRRHTGPDAYKELFEPTTIGSLQVRNHYAMAPMGPLGLSTSDGGWNQRGIEYYAARARGGIGMIITGVCQVTNPVEHVPSGMMPNPTLSPGNFLRTSRELVEKVHAYDSKIVLQVGAGFGRVVMKSILGGERPAAPSEVPYCWDPSITCREITRDEIHQIVANFRIAAGVARAAGYDAIQVHAVHEGYLLDQFAIEKMNRRTDEYGGSLENRLRFAREIVEAVHETVGDDFPVQLRFSVKSMMKDWNHGAMPGEEFQEAGRDVDEGIEAARLLRSYGYDAFDIDVGCYDSWYWNHPPMYQEKGLYLPYAQQLKEAIPDLPIIVAGRLDDPDLALRATREIGAEMVSLGRPVLADADIANKIGQGRLESIRPCISCQEGCLGRIEEYSTLGCAVNPEACREADLKLLAVPPHRRRKVMIIGGGVAGMEAARVLAERGHTPVLFEKADHLGGVVVAGGQPSFKDDDLDLVAWYEHELAQLEVEIHLGAEVTARTIDECGADELIVATGSTPRHLPIDFGPIPVVEATDALLDQEAVGQKVAIVGGGTTGCELALSLRERGREVTVVELEEGLLAKNGPLCAANRDMLRTLVGFRGTRVLTGSSVISGSAEGLEVRTPSGTEKVAADTVITATGYASYRQLWEAIDGSPVPKHLLGDARRVSNIMYAIWDAYEVASKI</sequence>
<dbReference type="Proteomes" id="UP000178666">
    <property type="component" value="Chromosome"/>
</dbReference>
<protein>
    <submittedName>
        <fullName evidence="12">2-enoate reductase</fullName>
    </submittedName>
</protein>
<comment type="similarity">
    <text evidence="3">In the N-terminal section; belongs to the NADH:flavin oxidoreductase/NADH oxidase family.</text>
</comment>
<dbReference type="InterPro" id="IPR036188">
    <property type="entry name" value="FAD/NAD-bd_sf"/>
</dbReference>
<dbReference type="PANTHER" id="PTHR42917:SF2">
    <property type="entry name" value="2,4-DIENOYL-COA REDUCTASE [(2E)-ENOYL-COA-PRODUCING]"/>
    <property type="match status" value="1"/>
</dbReference>
<dbReference type="InterPro" id="IPR023753">
    <property type="entry name" value="FAD/NAD-binding_dom"/>
</dbReference>
<evidence type="ECO:0000313" key="12">
    <source>
        <dbReference type="EMBL" id="AMS05978.1"/>
    </source>
</evidence>
<evidence type="ECO:0000313" key="14">
    <source>
        <dbReference type="Proteomes" id="UP000075221"/>
    </source>
</evidence>
<evidence type="ECO:0000313" key="15">
    <source>
        <dbReference type="Proteomes" id="UP000178666"/>
    </source>
</evidence>
<dbReference type="PANTHER" id="PTHR42917">
    <property type="entry name" value="2,4-DIENOYL-COA REDUCTASE"/>
    <property type="match status" value="1"/>
</dbReference>
<keyword evidence="5" id="KW-0288">FMN</keyword>
<name>A0AAC8YFZ0_9ACTN</name>
<evidence type="ECO:0000313" key="13">
    <source>
        <dbReference type="EMBL" id="AOZ47441.1"/>
    </source>
</evidence>
<dbReference type="RefSeq" id="WP_062819932.1">
    <property type="nucleotide sequence ID" value="NZ_CP014352.1"/>
</dbReference>
<dbReference type="Gene3D" id="3.20.20.70">
    <property type="entry name" value="Aldolase class I"/>
    <property type="match status" value="1"/>
</dbReference>
<dbReference type="Gene3D" id="3.50.50.60">
    <property type="entry name" value="FAD/NAD(P)-binding domain"/>
    <property type="match status" value="1"/>
</dbReference>